<name>A0A9P1C2Z1_9DINO</name>
<dbReference type="InterPro" id="IPR006141">
    <property type="entry name" value="Intein_N"/>
</dbReference>
<dbReference type="Proteomes" id="UP001152797">
    <property type="component" value="Unassembled WGS sequence"/>
</dbReference>
<feature type="domain" description="PDZ" evidence="1">
    <location>
        <begin position="124"/>
        <end position="195"/>
    </location>
</feature>
<keyword evidence="4" id="KW-1185">Reference proteome</keyword>
<dbReference type="GO" id="GO:0016539">
    <property type="term" value="P:intein-mediated protein splicing"/>
    <property type="evidence" value="ECO:0007669"/>
    <property type="project" value="InterPro"/>
</dbReference>
<reference evidence="2" key="1">
    <citation type="submission" date="2022-10" db="EMBL/GenBank/DDBJ databases">
        <authorList>
            <person name="Chen Y."/>
            <person name="Dougan E. K."/>
            <person name="Chan C."/>
            <person name="Rhodes N."/>
            <person name="Thang M."/>
        </authorList>
    </citation>
    <scope>NUCLEOTIDE SEQUENCE</scope>
</reference>
<reference evidence="3 4" key="2">
    <citation type="submission" date="2024-05" db="EMBL/GenBank/DDBJ databases">
        <authorList>
            <person name="Chen Y."/>
            <person name="Shah S."/>
            <person name="Dougan E. K."/>
            <person name="Thang M."/>
            <person name="Chan C."/>
        </authorList>
    </citation>
    <scope>NUCLEOTIDE SEQUENCE [LARGE SCALE GENOMIC DNA]</scope>
</reference>
<dbReference type="SUPFAM" id="SSF50156">
    <property type="entry name" value="PDZ domain-like"/>
    <property type="match status" value="1"/>
</dbReference>
<gene>
    <name evidence="2" type="ORF">C1SCF055_LOCUS11357</name>
</gene>
<protein>
    <submittedName>
        <fullName evidence="3">6-phosphofructokinase 7</fullName>
    </submittedName>
</protein>
<dbReference type="PROSITE" id="PS50106">
    <property type="entry name" value="PDZ"/>
    <property type="match status" value="1"/>
</dbReference>
<organism evidence="2">
    <name type="scientific">Cladocopium goreaui</name>
    <dbReference type="NCBI Taxonomy" id="2562237"/>
    <lineage>
        <taxon>Eukaryota</taxon>
        <taxon>Sar</taxon>
        <taxon>Alveolata</taxon>
        <taxon>Dinophyceae</taxon>
        <taxon>Suessiales</taxon>
        <taxon>Symbiodiniaceae</taxon>
        <taxon>Cladocopium</taxon>
    </lineage>
</organism>
<accession>A0A9P1C2Z1</accession>
<evidence type="ECO:0000313" key="3">
    <source>
        <dbReference type="EMBL" id="CAL4771084.1"/>
    </source>
</evidence>
<dbReference type="EMBL" id="CAMXCT020000835">
    <property type="protein sequence ID" value="CAL1137147.1"/>
    <property type="molecule type" value="Genomic_DNA"/>
</dbReference>
<dbReference type="EMBL" id="CAMXCT030000835">
    <property type="protein sequence ID" value="CAL4771084.1"/>
    <property type="molecule type" value="Genomic_DNA"/>
</dbReference>
<proteinExistence type="predicted"/>
<evidence type="ECO:0000259" key="1">
    <source>
        <dbReference type="PROSITE" id="PS50106"/>
    </source>
</evidence>
<dbReference type="InterPro" id="IPR001478">
    <property type="entry name" value="PDZ"/>
</dbReference>
<dbReference type="AlphaFoldDB" id="A0A9P1C2Z1"/>
<dbReference type="InterPro" id="IPR036034">
    <property type="entry name" value="PDZ_sf"/>
</dbReference>
<dbReference type="SUPFAM" id="SSF51294">
    <property type="entry name" value="Hedgehog/intein (Hint) domain"/>
    <property type="match status" value="1"/>
</dbReference>
<comment type="caution">
    <text evidence="2">The sequence shown here is derived from an EMBL/GenBank/DDBJ whole genome shotgun (WGS) entry which is preliminary data.</text>
</comment>
<evidence type="ECO:0000313" key="4">
    <source>
        <dbReference type="Proteomes" id="UP001152797"/>
    </source>
</evidence>
<evidence type="ECO:0000313" key="2">
    <source>
        <dbReference type="EMBL" id="CAI3983772.1"/>
    </source>
</evidence>
<dbReference type="Gene3D" id="2.170.16.10">
    <property type="entry name" value="Hedgehog/Intein (Hint) domain"/>
    <property type="match status" value="1"/>
</dbReference>
<dbReference type="EMBL" id="CAMXCT010000835">
    <property type="protein sequence ID" value="CAI3983772.1"/>
    <property type="molecule type" value="Genomic_DNA"/>
</dbReference>
<dbReference type="PROSITE" id="PS50817">
    <property type="entry name" value="INTEIN_N_TER"/>
    <property type="match status" value="1"/>
</dbReference>
<sequence length="984" mass="110070">MLASTVAWPSSGEYVASLRFQLHDFSQALEELTLLVEEDPGNKEAIRLLELCEIQVAREVREKASSWDQWVAEMETAGFFYSFDWSEGQAEGAEGERAEEQAAQGGVLEGIGRDRGFAQRQRWGLRLRESAVGLEVEDILPGIVKDCNFAVPEAAICVGDKILEVNGVRPSGQSSALAMLAEMSKEVLHLLLAPPGDHFAVPLKDSKRPLKTANRTWTDAVQNELLGFSPPCLCDWLWHEERIATFRKWLWHEERIATFRKWSGDWRAATIQLDGCTWTAEVEDVFSRLKSEERIQFRPGQRSLQSVSDLDMIIVPLILDEEVEDMTELPVQVRSFLLELEDLDMDSLCILVLTAGGNGPECSGARNDGFGMPAAAPLRGMFRCFRLENPEMPILHLDSDALVLKNCGAGGAPRHWEVGTSMASGENFDGAGLLAVFNLFGSKVACSLKDVAYRKQRRFVPKSGESYAKLCKALEAFPKICQEMEVSRLYCTCNRSSRSPCLMAEGVKKLLQGYLRDFEVAANSRLQACHHYSDFLVYVASRLFWPCISSETRQVPFYCLESWKQAELSSVAEDLESIASFASLEKNLLPAVEEPVHLHIWKRWVDNIQLFRQVCIFFAYSGCSGVKKAASKDSVADFLNRFKHVHLELERREDVNSELRCILKSLAPEVARCIDLIMKQLQSTYADYRVECMKSNEKAPESLTQFIFRRRDDLCKSVSRAEALFFEVEKHVSSLRSPKMKSDCSWSLISETPKDRGVPVLSTDRLEEVASAASGHSINSEISCLSGQGGPHCFLPSHLFHALQSGVGRESPSAALVLAQDLRKGTKILSADGVTIEVTKVEKQKTNKLVELEIDRAMPLTTTPHHRIMVPSESEATTVMAVDLSPGSLVMCSDCMPKKVIRKTEYLVHLFCSDPWWHWVEEQDVLAITFHPDKAVACFLPPEEPVVLTKGLTPKETRRGGMGRRGVKQEVVSIPDTAAGEYED</sequence>
<dbReference type="InterPro" id="IPR036844">
    <property type="entry name" value="Hint_dom_sf"/>
</dbReference>